<dbReference type="EMBL" id="ADNV01000062">
    <property type="protein sequence ID" value="EFG79686.1"/>
    <property type="molecule type" value="Genomic_DNA"/>
</dbReference>
<name>D5P2J9_9MYCO</name>
<dbReference type="RefSeq" id="WP_007172474.1">
    <property type="nucleotide sequence ID" value="NZ_GG770568.1"/>
</dbReference>
<dbReference type="HOGENOM" id="CLU_2130709_0_0_11"/>
<gene>
    <name evidence="1" type="ORF">HMPREF0591_0393</name>
</gene>
<organism evidence="1 2">
    <name type="scientific">Mycobacterium parascrofulaceum ATCC BAA-614</name>
    <dbReference type="NCBI Taxonomy" id="525368"/>
    <lineage>
        <taxon>Bacteria</taxon>
        <taxon>Bacillati</taxon>
        <taxon>Actinomycetota</taxon>
        <taxon>Actinomycetes</taxon>
        <taxon>Mycobacteriales</taxon>
        <taxon>Mycobacteriaceae</taxon>
        <taxon>Mycobacterium</taxon>
        <taxon>Mycobacterium simiae complex</taxon>
    </lineage>
</organism>
<protein>
    <submittedName>
        <fullName evidence="1">Uncharacterized protein</fullName>
    </submittedName>
</protein>
<dbReference type="AlphaFoldDB" id="D5P2J9"/>
<comment type="caution">
    <text evidence="1">The sequence shown here is derived from an EMBL/GenBank/DDBJ whole genome shotgun (WGS) entry which is preliminary data.</text>
</comment>
<proteinExistence type="predicted"/>
<evidence type="ECO:0000313" key="1">
    <source>
        <dbReference type="EMBL" id="EFG79686.1"/>
    </source>
</evidence>
<dbReference type="Proteomes" id="UP000003653">
    <property type="component" value="Unassembled WGS sequence"/>
</dbReference>
<keyword evidence="2" id="KW-1185">Reference proteome</keyword>
<sequence length="113" mass="12713">MDEDLMPRAFVAQVLARHLRLPAGWDDAERQEFIDDAAEQVAARVAELADDWAERAVTEWGRQNWRLPDYETQVELVQQARTSALVMVLCDVLPDVPVAELYTQPGAYAGADD</sequence>
<accession>D5P2J9</accession>
<evidence type="ECO:0000313" key="2">
    <source>
        <dbReference type="Proteomes" id="UP000003653"/>
    </source>
</evidence>
<reference evidence="1 2" key="1">
    <citation type="submission" date="2010-04" db="EMBL/GenBank/DDBJ databases">
        <authorList>
            <person name="Muzny D."/>
            <person name="Qin X."/>
            <person name="Deng J."/>
            <person name="Jiang H."/>
            <person name="Liu Y."/>
            <person name="Qu J."/>
            <person name="Song X.-Z."/>
            <person name="Zhang L."/>
            <person name="Thornton R."/>
            <person name="Coyle M."/>
            <person name="Francisco L."/>
            <person name="Jackson L."/>
            <person name="Javaid M."/>
            <person name="Korchina V."/>
            <person name="Kovar C."/>
            <person name="Mata R."/>
            <person name="Mathew T."/>
            <person name="Ngo R."/>
            <person name="Nguyen L."/>
            <person name="Nguyen N."/>
            <person name="Okwuonu G."/>
            <person name="Ongeri F."/>
            <person name="Pham C."/>
            <person name="Simmons D."/>
            <person name="Wilczek-Boney K."/>
            <person name="Hale W."/>
            <person name="Jakkamsetti A."/>
            <person name="Pham P."/>
            <person name="Ruth R."/>
            <person name="San Lucas F."/>
            <person name="Warren J."/>
            <person name="Zhang J."/>
            <person name="Zhao Z."/>
            <person name="Zhou C."/>
            <person name="Zhu D."/>
            <person name="Lee S."/>
            <person name="Bess C."/>
            <person name="Blankenburg K."/>
            <person name="Forbes L."/>
            <person name="Fu Q."/>
            <person name="Gubbala S."/>
            <person name="Hirani K."/>
            <person name="Jayaseelan J.C."/>
            <person name="Lara F."/>
            <person name="Munidasa M."/>
            <person name="Palculict T."/>
            <person name="Patil S."/>
            <person name="Pu L.-L."/>
            <person name="Saada N."/>
            <person name="Tang L."/>
            <person name="Weissenberger G."/>
            <person name="Zhu Y."/>
            <person name="Hemphill L."/>
            <person name="Shang Y."/>
            <person name="Youmans B."/>
            <person name="Ayvaz T."/>
            <person name="Ross M."/>
            <person name="Santibanez J."/>
            <person name="Aqrawi P."/>
            <person name="Gross S."/>
            <person name="Joshi V."/>
            <person name="Fowler G."/>
            <person name="Nazareth L."/>
            <person name="Reid J."/>
            <person name="Worley K."/>
            <person name="Petrosino J."/>
            <person name="Highlander S."/>
            <person name="Gibbs R."/>
        </authorList>
    </citation>
    <scope>NUCLEOTIDE SEQUENCE [LARGE SCALE GENOMIC DNA]</scope>
    <source>
        <strain evidence="1 2">ATCC BAA-614</strain>
    </source>
</reference>